<sequence>MIFVTIGTQEPFDRLIEAMDQIALKFGLDIVAQVSTRSKLQVKNMKSLDFISPTDFEKLFNEAELIVAHAGMGTIISALVNQKDLIVLAREKKLMEHRSDHQIATAKHLEALGLLNVARNIEELEMKILNFINNRDKSNIPIIGNYASSSLIDSIRKDISI</sequence>
<gene>
    <name evidence="7" type="ORF">FNW17_15930</name>
</gene>
<feature type="domain" description="Glycosyl transferase family 28 C-terminal" evidence="6">
    <location>
        <begin position="1"/>
        <end position="137"/>
    </location>
</feature>
<dbReference type="GO" id="GO:0016758">
    <property type="term" value="F:hexosyltransferase activity"/>
    <property type="evidence" value="ECO:0007669"/>
    <property type="project" value="InterPro"/>
</dbReference>
<dbReference type="Gene3D" id="3.40.50.2000">
    <property type="entry name" value="Glycogen Phosphorylase B"/>
    <property type="match status" value="1"/>
</dbReference>
<dbReference type="RefSeq" id="WP_144072177.1">
    <property type="nucleotide sequence ID" value="NZ_VJZR01000029.1"/>
</dbReference>
<dbReference type="EMBL" id="VJZR01000029">
    <property type="protein sequence ID" value="TRX15878.1"/>
    <property type="molecule type" value="Genomic_DNA"/>
</dbReference>
<evidence type="ECO:0000313" key="7">
    <source>
        <dbReference type="EMBL" id="TRX15878.1"/>
    </source>
</evidence>
<dbReference type="GO" id="GO:0006488">
    <property type="term" value="P:dolichol-linked oligosaccharide biosynthetic process"/>
    <property type="evidence" value="ECO:0007669"/>
    <property type="project" value="InterPro"/>
</dbReference>
<organism evidence="7 8">
    <name type="scientific">Flavobacterium franklandianum</name>
    <dbReference type="NCBI Taxonomy" id="2594430"/>
    <lineage>
        <taxon>Bacteria</taxon>
        <taxon>Pseudomonadati</taxon>
        <taxon>Bacteroidota</taxon>
        <taxon>Flavobacteriia</taxon>
        <taxon>Flavobacteriales</taxon>
        <taxon>Flavobacteriaceae</taxon>
        <taxon>Flavobacterium</taxon>
    </lineage>
</organism>
<dbReference type="AlphaFoldDB" id="A0A553C5V0"/>
<evidence type="ECO:0000259" key="6">
    <source>
        <dbReference type="Pfam" id="PF04101"/>
    </source>
</evidence>
<dbReference type="OrthoDB" id="9814973at2"/>
<evidence type="ECO:0000256" key="3">
    <source>
        <dbReference type="ARBA" id="ARBA00022676"/>
    </source>
</evidence>
<evidence type="ECO:0000256" key="4">
    <source>
        <dbReference type="ARBA" id="ARBA00022679"/>
    </source>
</evidence>
<proteinExistence type="inferred from homology"/>
<evidence type="ECO:0000256" key="2">
    <source>
        <dbReference type="ARBA" id="ARBA00006962"/>
    </source>
</evidence>
<dbReference type="Pfam" id="PF04101">
    <property type="entry name" value="Glyco_tran_28_C"/>
    <property type="match status" value="1"/>
</dbReference>
<accession>A0A553C5V0</accession>
<comment type="caution">
    <text evidence="7">The sequence shown here is derived from an EMBL/GenBank/DDBJ whole genome shotgun (WGS) entry which is preliminary data.</text>
</comment>
<evidence type="ECO:0000313" key="8">
    <source>
        <dbReference type="Proteomes" id="UP000318585"/>
    </source>
</evidence>
<name>A0A553C5V0_9FLAO</name>
<evidence type="ECO:0000256" key="5">
    <source>
        <dbReference type="ARBA" id="ARBA00022824"/>
    </source>
</evidence>
<dbReference type="SUPFAM" id="SSF53756">
    <property type="entry name" value="UDP-Glycosyltransferase/glycogen phosphorylase"/>
    <property type="match status" value="1"/>
</dbReference>
<dbReference type="InterPro" id="IPR039042">
    <property type="entry name" value="Alg13-like"/>
</dbReference>
<reference evidence="7 8" key="1">
    <citation type="submission" date="2019-07" db="EMBL/GenBank/DDBJ databases">
        <title>Novel species of Flavobacterium.</title>
        <authorList>
            <person name="Liu Q."/>
            <person name="Xin Y.-H."/>
        </authorList>
    </citation>
    <scope>NUCLEOTIDE SEQUENCE [LARGE SCALE GENOMIC DNA]</scope>
    <source>
        <strain evidence="7 8">LB3P56</strain>
    </source>
</reference>
<evidence type="ECO:0000256" key="1">
    <source>
        <dbReference type="ARBA" id="ARBA00004240"/>
    </source>
</evidence>
<comment type="similarity">
    <text evidence="2">Belongs to the glycosyltransferase 28 family.</text>
</comment>
<keyword evidence="3" id="KW-0328">Glycosyltransferase</keyword>
<dbReference type="Proteomes" id="UP000318585">
    <property type="component" value="Unassembled WGS sequence"/>
</dbReference>
<dbReference type="InterPro" id="IPR007235">
    <property type="entry name" value="Glyco_trans_28_C"/>
</dbReference>
<dbReference type="PANTHER" id="PTHR12867:SF6">
    <property type="entry name" value="N-ACETYLGLUCOSAMINYLDIPHOSPHODOLICHOL N-ACETYLGLUCOSAMINYLTRANSFERASE"/>
    <property type="match status" value="1"/>
</dbReference>
<keyword evidence="4 7" id="KW-0808">Transferase</keyword>
<keyword evidence="8" id="KW-1185">Reference proteome</keyword>
<comment type="subcellular location">
    <subcellularLocation>
        <location evidence="1">Endoplasmic reticulum</location>
    </subcellularLocation>
</comment>
<protein>
    <submittedName>
        <fullName evidence="7">Glycosyl transferase family 28</fullName>
    </submittedName>
</protein>
<dbReference type="PANTHER" id="PTHR12867">
    <property type="entry name" value="GLYCOSYL TRANSFERASE-RELATED"/>
    <property type="match status" value="1"/>
</dbReference>
<keyword evidence="5" id="KW-0256">Endoplasmic reticulum</keyword>